<evidence type="ECO:0000313" key="4">
    <source>
        <dbReference type="Proteomes" id="UP000231693"/>
    </source>
</evidence>
<dbReference type="OrthoDB" id="3683589at2"/>
<reference evidence="3 4" key="1">
    <citation type="submission" date="2017-11" db="EMBL/GenBank/DDBJ databases">
        <title>Genomic Encyclopedia of Archaeal and Bacterial Type Strains, Phase II (KMG-II): From Individual Species to Whole Genera.</title>
        <authorList>
            <person name="Goeker M."/>
        </authorList>
    </citation>
    <scope>NUCLEOTIDE SEQUENCE [LARGE SCALE GENOMIC DNA]</scope>
    <source>
        <strain evidence="3 4">DSM 25478</strain>
    </source>
</reference>
<dbReference type="Proteomes" id="UP000231693">
    <property type="component" value="Unassembled WGS sequence"/>
</dbReference>
<feature type="transmembrane region" description="Helical" evidence="2">
    <location>
        <begin position="170"/>
        <end position="192"/>
    </location>
</feature>
<dbReference type="AlphaFoldDB" id="A0A2M9CZQ5"/>
<evidence type="ECO:0000313" key="3">
    <source>
        <dbReference type="EMBL" id="PJJ77434.1"/>
    </source>
</evidence>
<feature type="transmembrane region" description="Helical" evidence="2">
    <location>
        <begin position="277"/>
        <end position="310"/>
    </location>
</feature>
<gene>
    <name evidence="3" type="ORF">CLV28_0653</name>
</gene>
<accession>A0A2M9CZQ5</accession>
<feature type="compositionally biased region" description="Low complexity" evidence="1">
    <location>
        <begin position="197"/>
        <end position="208"/>
    </location>
</feature>
<feature type="compositionally biased region" description="Basic and acidic residues" evidence="1">
    <location>
        <begin position="10"/>
        <end position="22"/>
    </location>
</feature>
<dbReference type="RefSeq" id="WP_100421819.1">
    <property type="nucleotide sequence ID" value="NZ_BOOX01000003.1"/>
</dbReference>
<feature type="compositionally biased region" description="Basic and acidic residues" evidence="1">
    <location>
        <begin position="39"/>
        <end position="49"/>
    </location>
</feature>
<feature type="transmembrane region" description="Helical" evidence="2">
    <location>
        <begin position="136"/>
        <end position="158"/>
    </location>
</feature>
<keyword evidence="2" id="KW-1133">Transmembrane helix</keyword>
<feature type="region of interest" description="Disordered" evidence="1">
    <location>
        <begin position="196"/>
        <end position="223"/>
    </location>
</feature>
<feature type="region of interest" description="Disordered" evidence="1">
    <location>
        <begin position="1"/>
        <end position="70"/>
    </location>
</feature>
<feature type="transmembrane region" description="Helical" evidence="2">
    <location>
        <begin position="76"/>
        <end position="98"/>
    </location>
</feature>
<evidence type="ECO:0000256" key="1">
    <source>
        <dbReference type="SAM" id="MobiDB-lite"/>
    </source>
</evidence>
<keyword evidence="2" id="KW-0472">Membrane</keyword>
<dbReference type="EMBL" id="PGFE01000001">
    <property type="protein sequence ID" value="PJJ77434.1"/>
    <property type="molecule type" value="Genomic_DNA"/>
</dbReference>
<name>A0A2M9CZQ5_9CELL</name>
<proteinExistence type="predicted"/>
<evidence type="ECO:0000256" key="2">
    <source>
        <dbReference type="SAM" id="Phobius"/>
    </source>
</evidence>
<sequence length="318" mass="31736">MVTTTGSTESPRRGGDVQDDGRAPGGRVPDEDGAGGRGFGRDADGRDAPAGDAGGWPEDPTDESRPRRGPAARGNAFALFAEVLLVGAFVLVTSIPVITVPASLAAGSAHLRRHVAGVDDGIGTLFADWWRALRDLWALGVVTLLVGAFLALDLVALGSSALPGGGYVRLLVLLAAGVCVVVLLRATAAWSAGRWNDGSGRTSSGRTSSGRDRSVSDGSGGDIAGSDIAGGDASAADVGWSGGPLDAPGEGPVRRAGRALRVGVTAASDDRSGSVLLLAAVGACAVLVWMLVPLAVVVGGLLCMATLAVASRSRAAGV</sequence>
<organism evidence="3 4">
    <name type="scientific">Sediminihabitans luteus</name>
    <dbReference type="NCBI Taxonomy" id="1138585"/>
    <lineage>
        <taxon>Bacteria</taxon>
        <taxon>Bacillati</taxon>
        <taxon>Actinomycetota</taxon>
        <taxon>Actinomycetes</taxon>
        <taxon>Micrococcales</taxon>
        <taxon>Cellulomonadaceae</taxon>
        <taxon>Sediminihabitans</taxon>
    </lineage>
</organism>
<keyword evidence="2" id="KW-0812">Transmembrane</keyword>
<keyword evidence="4" id="KW-1185">Reference proteome</keyword>
<protein>
    <submittedName>
        <fullName evidence="3">Uncharacterized protein</fullName>
    </submittedName>
</protein>
<comment type="caution">
    <text evidence="3">The sequence shown here is derived from an EMBL/GenBank/DDBJ whole genome shotgun (WGS) entry which is preliminary data.</text>
</comment>